<accession>A0A919T4W6</accession>
<keyword evidence="4" id="KW-1185">Reference proteome</keyword>
<dbReference type="Proteomes" id="UP000680865">
    <property type="component" value="Unassembled WGS sequence"/>
</dbReference>
<proteinExistence type="predicted"/>
<dbReference type="GO" id="GO:0004674">
    <property type="term" value="F:protein serine/threonine kinase activity"/>
    <property type="evidence" value="ECO:0007669"/>
    <property type="project" value="UniProtKB-KW"/>
</dbReference>
<dbReference type="PANTHER" id="PTHR35526">
    <property type="entry name" value="ANTI-SIGMA-F FACTOR RSBW-RELATED"/>
    <property type="match status" value="1"/>
</dbReference>
<evidence type="ECO:0000313" key="4">
    <source>
        <dbReference type="Proteomes" id="UP000680865"/>
    </source>
</evidence>
<comment type="caution">
    <text evidence="3">The sequence shown here is derived from an EMBL/GenBank/DDBJ whole genome shotgun (WGS) entry which is preliminary data.</text>
</comment>
<dbReference type="Pfam" id="PF13581">
    <property type="entry name" value="HATPase_c_2"/>
    <property type="match status" value="1"/>
</dbReference>
<dbReference type="AlphaFoldDB" id="A0A919T4W6"/>
<evidence type="ECO:0000259" key="2">
    <source>
        <dbReference type="Pfam" id="PF13581"/>
    </source>
</evidence>
<reference evidence="3" key="1">
    <citation type="submission" date="2021-03" db="EMBL/GenBank/DDBJ databases">
        <title>Whole genome shotgun sequence of Actinoplanes consettensis NBRC 14913.</title>
        <authorList>
            <person name="Komaki H."/>
            <person name="Tamura T."/>
        </authorList>
    </citation>
    <scope>NUCLEOTIDE SEQUENCE</scope>
    <source>
        <strain evidence="3">NBRC 14913</strain>
    </source>
</reference>
<dbReference type="InterPro" id="IPR050267">
    <property type="entry name" value="Anti-sigma-factor_SerPK"/>
</dbReference>
<keyword evidence="1" id="KW-0808">Transferase</keyword>
<protein>
    <recommendedName>
        <fullName evidence="2">Histidine kinase/HSP90-like ATPase domain-containing protein</fullName>
    </recommendedName>
</protein>
<dbReference type="Gene3D" id="3.30.565.10">
    <property type="entry name" value="Histidine kinase-like ATPase, C-terminal domain"/>
    <property type="match status" value="1"/>
</dbReference>
<keyword evidence="1" id="KW-0723">Serine/threonine-protein kinase</keyword>
<dbReference type="SUPFAM" id="SSF55874">
    <property type="entry name" value="ATPase domain of HSP90 chaperone/DNA topoisomerase II/histidine kinase"/>
    <property type="match status" value="1"/>
</dbReference>
<dbReference type="InterPro" id="IPR003594">
    <property type="entry name" value="HATPase_dom"/>
</dbReference>
<evidence type="ECO:0000313" key="3">
    <source>
        <dbReference type="EMBL" id="GIM84820.1"/>
    </source>
</evidence>
<organism evidence="3 4">
    <name type="scientific">Winogradskya consettensis</name>
    <dbReference type="NCBI Taxonomy" id="113560"/>
    <lineage>
        <taxon>Bacteria</taxon>
        <taxon>Bacillati</taxon>
        <taxon>Actinomycetota</taxon>
        <taxon>Actinomycetes</taxon>
        <taxon>Micromonosporales</taxon>
        <taxon>Micromonosporaceae</taxon>
        <taxon>Winogradskya</taxon>
    </lineage>
</organism>
<dbReference type="EMBL" id="BOQP01000071">
    <property type="protein sequence ID" value="GIM84820.1"/>
    <property type="molecule type" value="Genomic_DNA"/>
</dbReference>
<sequence length="142" mass="15404">MAYLKAQSPPAMTEIRRWVLDSPAQLKILRAALHEAITGQVLPVGAVLDEIPEKMVLVATELATNALRHGLPPTTTRLGRSGDRFVLDVTDHAPEVVPEYSEGRALGAGGLGLQLAKQFALDIGWYVESDTKHVWAEFPLPG</sequence>
<dbReference type="InterPro" id="IPR036890">
    <property type="entry name" value="HATPase_C_sf"/>
</dbReference>
<keyword evidence="1" id="KW-0418">Kinase</keyword>
<feature type="domain" description="Histidine kinase/HSP90-like ATPase" evidence="2">
    <location>
        <begin position="23"/>
        <end position="125"/>
    </location>
</feature>
<dbReference type="PANTHER" id="PTHR35526:SF3">
    <property type="entry name" value="ANTI-SIGMA-F FACTOR RSBW"/>
    <property type="match status" value="1"/>
</dbReference>
<evidence type="ECO:0000256" key="1">
    <source>
        <dbReference type="ARBA" id="ARBA00022527"/>
    </source>
</evidence>
<gene>
    <name evidence="3" type="ORF">Aco04nite_93320</name>
</gene>
<name>A0A919T4W6_9ACTN</name>